<accession>A0ABD0LWC7</accession>
<dbReference type="AlphaFoldDB" id="A0ABD0LWC7"/>
<gene>
    <name evidence="1" type="ORF">BaRGS_00005542</name>
</gene>
<organism evidence="1 2">
    <name type="scientific">Batillaria attramentaria</name>
    <dbReference type="NCBI Taxonomy" id="370345"/>
    <lineage>
        <taxon>Eukaryota</taxon>
        <taxon>Metazoa</taxon>
        <taxon>Spiralia</taxon>
        <taxon>Lophotrochozoa</taxon>
        <taxon>Mollusca</taxon>
        <taxon>Gastropoda</taxon>
        <taxon>Caenogastropoda</taxon>
        <taxon>Sorbeoconcha</taxon>
        <taxon>Cerithioidea</taxon>
        <taxon>Batillariidae</taxon>
        <taxon>Batillaria</taxon>
    </lineage>
</organism>
<comment type="caution">
    <text evidence="1">The sequence shown here is derived from an EMBL/GenBank/DDBJ whole genome shotgun (WGS) entry which is preliminary data.</text>
</comment>
<reference evidence="1 2" key="1">
    <citation type="journal article" date="2023" name="Sci. Data">
        <title>Genome assembly of the Korean intertidal mud-creeper Batillaria attramentaria.</title>
        <authorList>
            <person name="Patra A.K."/>
            <person name="Ho P.T."/>
            <person name="Jun S."/>
            <person name="Lee S.J."/>
            <person name="Kim Y."/>
            <person name="Won Y.J."/>
        </authorList>
    </citation>
    <scope>NUCLEOTIDE SEQUENCE [LARGE SCALE GENOMIC DNA]</scope>
    <source>
        <strain evidence="1">Wonlab-2016</strain>
    </source>
</reference>
<evidence type="ECO:0000313" key="2">
    <source>
        <dbReference type="Proteomes" id="UP001519460"/>
    </source>
</evidence>
<dbReference type="EMBL" id="JACVVK020000021">
    <property type="protein sequence ID" value="KAK7503277.1"/>
    <property type="molecule type" value="Genomic_DNA"/>
</dbReference>
<evidence type="ECO:0000313" key="1">
    <source>
        <dbReference type="EMBL" id="KAK7503277.1"/>
    </source>
</evidence>
<proteinExistence type="predicted"/>
<protein>
    <submittedName>
        <fullName evidence="1">Uncharacterized protein</fullName>
    </submittedName>
</protein>
<name>A0ABD0LWC7_9CAEN</name>
<dbReference type="Proteomes" id="UP001519460">
    <property type="component" value="Unassembled WGS sequence"/>
</dbReference>
<sequence length="143" mass="15469">MAADSRTNRISDAPRRLLSGRPRTVEAVKQQNPVTCQCTTCFQTTPSFPTLTQHGSAVIRASQNGTQTLWLCLGDVRSLFSGALISPRKTGMRAESFGDVWRAHTSTTSLSTLGAAGCSSFIVNIELAHSETILKNEIALHYS</sequence>
<keyword evidence="2" id="KW-1185">Reference proteome</keyword>